<dbReference type="CDD" id="cd04301">
    <property type="entry name" value="NAT_SF"/>
    <property type="match status" value="1"/>
</dbReference>
<dbReference type="RefSeq" id="WP_189123035.1">
    <property type="nucleotide sequence ID" value="NZ_BMNH01000002.1"/>
</dbReference>
<keyword evidence="1" id="KW-0808">Transferase</keyword>
<evidence type="ECO:0000259" key="3">
    <source>
        <dbReference type="PROSITE" id="PS51186"/>
    </source>
</evidence>
<dbReference type="PROSITE" id="PS51186">
    <property type="entry name" value="GNAT"/>
    <property type="match status" value="1"/>
</dbReference>
<reference evidence="4" key="2">
    <citation type="submission" date="2020-09" db="EMBL/GenBank/DDBJ databases">
        <authorList>
            <person name="Sun Q."/>
            <person name="Zhou Y."/>
        </authorList>
    </citation>
    <scope>NUCLEOTIDE SEQUENCE</scope>
    <source>
        <strain evidence="4">CGMCC 4.7368</strain>
    </source>
</reference>
<dbReference type="EMBL" id="BMNH01000002">
    <property type="protein sequence ID" value="GGO64201.1"/>
    <property type="molecule type" value="Genomic_DNA"/>
</dbReference>
<evidence type="ECO:0000313" key="4">
    <source>
        <dbReference type="EMBL" id="GGO64201.1"/>
    </source>
</evidence>
<proteinExistence type="predicted"/>
<evidence type="ECO:0000313" key="5">
    <source>
        <dbReference type="Proteomes" id="UP000646523"/>
    </source>
</evidence>
<dbReference type="Proteomes" id="UP000646523">
    <property type="component" value="Unassembled WGS sequence"/>
</dbReference>
<dbReference type="InterPro" id="IPR000182">
    <property type="entry name" value="GNAT_dom"/>
</dbReference>
<feature type="domain" description="N-acetyltransferase" evidence="3">
    <location>
        <begin position="4"/>
        <end position="148"/>
    </location>
</feature>
<comment type="caution">
    <text evidence="4">The sequence shown here is derived from an EMBL/GenBank/DDBJ whole genome shotgun (WGS) entry which is preliminary data.</text>
</comment>
<name>A0A917YTS4_9ACTN</name>
<organism evidence="4 5">
    <name type="scientific">Nonomuraea cavernae</name>
    <dbReference type="NCBI Taxonomy" id="2045107"/>
    <lineage>
        <taxon>Bacteria</taxon>
        <taxon>Bacillati</taxon>
        <taxon>Actinomycetota</taxon>
        <taxon>Actinomycetes</taxon>
        <taxon>Streptosporangiales</taxon>
        <taxon>Streptosporangiaceae</taxon>
        <taxon>Nonomuraea</taxon>
    </lineage>
</organism>
<protein>
    <recommendedName>
        <fullName evidence="3">N-acetyltransferase domain-containing protein</fullName>
    </recommendedName>
</protein>
<dbReference type="PANTHER" id="PTHR43877">
    <property type="entry name" value="AMINOALKYLPHOSPHONATE N-ACETYLTRANSFERASE-RELATED-RELATED"/>
    <property type="match status" value="1"/>
</dbReference>
<keyword evidence="2" id="KW-0012">Acyltransferase</keyword>
<dbReference type="InterPro" id="IPR016181">
    <property type="entry name" value="Acyl_CoA_acyltransferase"/>
</dbReference>
<evidence type="ECO:0000256" key="2">
    <source>
        <dbReference type="ARBA" id="ARBA00023315"/>
    </source>
</evidence>
<dbReference type="InterPro" id="IPR050832">
    <property type="entry name" value="Bact_Acetyltransf"/>
</dbReference>
<keyword evidence="5" id="KW-1185">Reference proteome</keyword>
<dbReference type="AlphaFoldDB" id="A0A917YTS4"/>
<reference evidence="4" key="1">
    <citation type="journal article" date="2014" name="Int. J. Syst. Evol. Microbiol.">
        <title>Complete genome sequence of Corynebacterium casei LMG S-19264T (=DSM 44701T), isolated from a smear-ripened cheese.</title>
        <authorList>
            <consortium name="US DOE Joint Genome Institute (JGI-PGF)"/>
            <person name="Walter F."/>
            <person name="Albersmeier A."/>
            <person name="Kalinowski J."/>
            <person name="Ruckert C."/>
        </authorList>
    </citation>
    <scope>NUCLEOTIDE SEQUENCE</scope>
    <source>
        <strain evidence="4">CGMCC 4.7368</strain>
    </source>
</reference>
<evidence type="ECO:0000256" key="1">
    <source>
        <dbReference type="ARBA" id="ARBA00022679"/>
    </source>
</evidence>
<dbReference type="Pfam" id="PF00583">
    <property type="entry name" value="Acetyltransf_1"/>
    <property type="match status" value="1"/>
</dbReference>
<sequence>MRHVRIRAACQTDLPSLVGALGQEPYFVTQLARQRAGHGVLLVAWQAFTPVGDVYLWLDSAEEPELRDRLPGVPLLTHLEVTPEQRNHRIGTQLMDAAEARLRDLGHSRVALGVDLDNHRARSLYRRLGYREWPHPPVPTTRQVYRADGRVEQVADVCHILVKDLREAQAR</sequence>
<dbReference type="SUPFAM" id="SSF55729">
    <property type="entry name" value="Acyl-CoA N-acyltransferases (Nat)"/>
    <property type="match status" value="1"/>
</dbReference>
<dbReference type="PANTHER" id="PTHR43877:SF2">
    <property type="entry name" value="AMINOALKYLPHOSPHONATE N-ACETYLTRANSFERASE-RELATED"/>
    <property type="match status" value="1"/>
</dbReference>
<gene>
    <name evidence="4" type="ORF">GCM10012289_13070</name>
</gene>
<accession>A0A917YTS4</accession>
<dbReference type="GO" id="GO:0016747">
    <property type="term" value="F:acyltransferase activity, transferring groups other than amino-acyl groups"/>
    <property type="evidence" value="ECO:0007669"/>
    <property type="project" value="InterPro"/>
</dbReference>
<dbReference type="Gene3D" id="3.40.630.30">
    <property type="match status" value="1"/>
</dbReference>